<gene>
    <name evidence="1" type="ORF">BH720_005610</name>
</gene>
<reference evidence="1 2" key="1">
    <citation type="journal article" date="2016" name="Genome Announc.">
        <title>Draft Genome Sequence of the Thermotolerant Cyanobacterium Desertifilum sp. IPPAS B-1220.</title>
        <authorList>
            <person name="Mironov K.S."/>
            <person name="Sinetova M.A."/>
            <person name="Bolatkhan K."/>
            <person name="Zayadan B.K."/>
            <person name="Ustinova V.V."/>
            <person name="Kupriyanova E.V."/>
            <person name="Skrypnik A.N."/>
            <person name="Gogoleva N.E."/>
            <person name="Gogolev Y.V."/>
            <person name="Los D.A."/>
        </authorList>
    </citation>
    <scope>NUCLEOTIDE SEQUENCE [LARGE SCALE GENOMIC DNA]</scope>
    <source>
        <strain evidence="1 2">IPPAS B-1220</strain>
    </source>
</reference>
<sequence>MARSRLLPDRQALEDAVDAELLALPPGSFDTTTDLVNNPVRVPDSFTRGDHPFAWTGNQVVDPFRGLSTLNNNVFTVGADTLSDAEKMAVLYDLDPEEYRAIVLRNASYEPIRYDPATETRPPSELIEAQGHWSPVATFADGVPLPTFPNASIMSLISFVAGTPGSFVWQENNAMSAFQDRLIAPPPPQIADISVRERVPSSV</sequence>
<keyword evidence="2" id="KW-1185">Reference proteome</keyword>
<proteinExistence type="predicted"/>
<evidence type="ECO:0000313" key="2">
    <source>
        <dbReference type="Proteomes" id="UP000095472"/>
    </source>
</evidence>
<accession>A0ACD5GWJ5</accession>
<protein>
    <submittedName>
        <fullName evidence="1">Uncharacterized protein</fullName>
    </submittedName>
</protein>
<evidence type="ECO:0000313" key="1">
    <source>
        <dbReference type="EMBL" id="XPM65247.1"/>
    </source>
</evidence>
<name>A0ACD5GWJ5_9CYAN</name>
<organism evidence="1 2">
    <name type="scientific">Desertifilum tharense IPPAS B-1220</name>
    <dbReference type="NCBI Taxonomy" id="1781255"/>
    <lineage>
        <taxon>Bacteria</taxon>
        <taxon>Bacillati</taxon>
        <taxon>Cyanobacteriota</taxon>
        <taxon>Cyanophyceae</taxon>
        <taxon>Desertifilales</taxon>
        <taxon>Desertifilaceae</taxon>
        <taxon>Desertifilum</taxon>
    </lineage>
</organism>
<dbReference type="EMBL" id="CP182909">
    <property type="protein sequence ID" value="XPM65247.1"/>
    <property type="molecule type" value="Genomic_DNA"/>
</dbReference>
<dbReference type="Proteomes" id="UP000095472">
    <property type="component" value="Chromosome"/>
</dbReference>